<feature type="compositionally biased region" description="Low complexity" evidence="2">
    <location>
        <begin position="613"/>
        <end position="622"/>
    </location>
</feature>
<keyword evidence="1" id="KW-0175">Coiled coil</keyword>
<feature type="transmembrane region" description="Helical" evidence="3">
    <location>
        <begin position="36"/>
        <end position="63"/>
    </location>
</feature>
<protein>
    <submittedName>
        <fullName evidence="4">ATPase</fullName>
    </submittedName>
</protein>
<feature type="compositionally biased region" description="Low complexity" evidence="2">
    <location>
        <begin position="660"/>
        <end position="679"/>
    </location>
</feature>
<feature type="region of interest" description="Disordered" evidence="2">
    <location>
        <begin position="604"/>
        <end position="630"/>
    </location>
</feature>
<feature type="region of interest" description="Disordered" evidence="2">
    <location>
        <begin position="656"/>
        <end position="695"/>
    </location>
</feature>
<sequence length="823" mass="91031">MNFDPARWTSWRTQLRGVVARWHENRLPRLRGLGTIVLWLEALARAFWPVLTIVTLFLALAFFDVLPRLASWLHWAVLLIFAGGLIAAVVHGVRGFVRPATSDVERRLERDGALAHRPLETLADRPVAGDARLWALHRRRAERQLSQLRLSAPDTDLAPRDPRALRVASVLVLLLAISIGWGELGPRLSAALTPPLGSRDAAAPNPLDLWIKPPAYTGLAPIIPAPGDMRVLNVPIGSTIEAHVATGRRLPTLQIDERKTEFEKLPAGGYVASTVIDAGTQINVRQGWSSLGSWPIRIVPDKAPLVGWTDLPHASERGSLVVPWTARDDYGVRKLTVTVTPNIALALPVEPVDVEIAIQPDAKDASGQAFVDLASHFAAGFEVTLRLTARDALDQAGKSEVETATLPERAFRHPVARVLIQARKTLITEGMKTRRDVARMIAEQAFNPERYGGSPGLFLTLRSVTARLLRSPDVATGVDAAQALWDVAIQLEDQGLGEAEKALRAAEEKLQRLLADPNSTEQQLADAAREASQALDRYLDAMREQMREMAQRGELIDIPDELADQMMSSEDLRDMAQRMRELAESGARESAQRTLEELRRALEGMRGQGQAGEQGSSESQKQSAERMKQAMQALKDLKQLEQQQRQLMDDTFQSVDRTGRTTQGQQQQQEQLRQKLGQTTDKLNQSGMPTPDSLGRADRAMNGAGRAMQRGAGDEAVARQGEAVQALREGSQQAMKQMAEALKRSGAMVMRRSGGTGGMGRDPFGRPMREGDQQLRDNGEVKIPGQPDTKRVREILEELRRRSGETNRPQSERDYIDRLLRQF</sequence>
<dbReference type="EMBL" id="BOPV01000001">
    <property type="protein sequence ID" value="GIL38808.1"/>
    <property type="molecule type" value="Genomic_DNA"/>
</dbReference>
<feature type="transmembrane region" description="Helical" evidence="3">
    <location>
        <begin position="75"/>
        <end position="97"/>
    </location>
</feature>
<evidence type="ECO:0000313" key="4">
    <source>
        <dbReference type="EMBL" id="GIL38808.1"/>
    </source>
</evidence>
<comment type="caution">
    <text evidence="4">The sequence shown here is derived from an EMBL/GenBank/DDBJ whole genome shotgun (WGS) entry which is preliminary data.</text>
</comment>
<dbReference type="RefSeq" id="WP_420241867.1">
    <property type="nucleotide sequence ID" value="NZ_BOPV01000001.1"/>
</dbReference>
<feature type="coiled-coil region" evidence="1">
    <location>
        <begin position="496"/>
        <end position="548"/>
    </location>
</feature>
<feature type="transmembrane region" description="Helical" evidence="3">
    <location>
        <begin position="164"/>
        <end position="182"/>
    </location>
</feature>
<dbReference type="Proteomes" id="UP000681075">
    <property type="component" value="Unassembled WGS sequence"/>
</dbReference>
<organism evidence="4 5">
    <name type="scientific">Roseiterribacter gracilis</name>
    <dbReference type="NCBI Taxonomy" id="2812848"/>
    <lineage>
        <taxon>Bacteria</taxon>
        <taxon>Pseudomonadati</taxon>
        <taxon>Pseudomonadota</taxon>
        <taxon>Alphaproteobacteria</taxon>
        <taxon>Rhodospirillales</taxon>
        <taxon>Roseiterribacteraceae</taxon>
        <taxon>Roseiterribacter</taxon>
    </lineage>
</organism>
<evidence type="ECO:0000313" key="5">
    <source>
        <dbReference type="Proteomes" id="UP000681075"/>
    </source>
</evidence>
<feature type="compositionally biased region" description="Basic and acidic residues" evidence="2">
    <location>
        <begin position="763"/>
        <end position="780"/>
    </location>
</feature>
<keyword evidence="3" id="KW-0472">Membrane</keyword>
<keyword evidence="3" id="KW-1133">Transmembrane helix</keyword>
<gene>
    <name evidence="4" type="ORF">TMPK1_10450</name>
</gene>
<reference evidence="4" key="1">
    <citation type="submission" date="2021-02" db="EMBL/GenBank/DDBJ databases">
        <title>Genome sequence of Rhodospirillales sp. strain TMPK1 isolated from soil.</title>
        <authorList>
            <person name="Nakai R."/>
            <person name="Kusada H."/>
            <person name="Tamaki H."/>
        </authorList>
    </citation>
    <scope>NUCLEOTIDE SEQUENCE</scope>
    <source>
        <strain evidence="4">TMPK1</strain>
    </source>
</reference>
<evidence type="ECO:0000256" key="3">
    <source>
        <dbReference type="SAM" id="Phobius"/>
    </source>
</evidence>
<name>A0A8S8X6I3_9PROT</name>
<evidence type="ECO:0000256" key="1">
    <source>
        <dbReference type="SAM" id="Coils"/>
    </source>
</evidence>
<keyword evidence="3" id="KW-0812">Transmembrane</keyword>
<dbReference type="InterPro" id="IPR012683">
    <property type="entry name" value="CHP02302_TM"/>
</dbReference>
<proteinExistence type="predicted"/>
<evidence type="ECO:0000256" key="2">
    <source>
        <dbReference type="SAM" id="MobiDB-lite"/>
    </source>
</evidence>
<accession>A0A8S8X6I3</accession>
<dbReference type="Pfam" id="PF13779">
    <property type="entry name" value="DUF4175"/>
    <property type="match status" value="1"/>
</dbReference>
<dbReference type="AlphaFoldDB" id="A0A8S8X6I3"/>
<keyword evidence="5" id="KW-1185">Reference proteome</keyword>
<feature type="region of interest" description="Disordered" evidence="2">
    <location>
        <begin position="750"/>
        <end position="792"/>
    </location>
</feature>